<gene>
    <name evidence="1" type="ORF">dnm_096560</name>
</gene>
<accession>A0A975GTX1</accession>
<organism evidence="1 2">
    <name type="scientific">Desulfonema magnum</name>
    <dbReference type="NCBI Taxonomy" id="45655"/>
    <lineage>
        <taxon>Bacteria</taxon>
        <taxon>Pseudomonadati</taxon>
        <taxon>Thermodesulfobacteriota</taxon>
        <taxon>Desulfobacteria</taxon>
        <taxon>Desulfobacterales</taxon>
        <taxon>Desulfococcaceae</taxon>
        <taxon>Desulfonema</taxon>
    </lineage>
</organism>
<proteinExistence type="predicted"/>
<evidence type="ECO:0000313" key="1">
    <source>
        <dbReference type="EMBL" id="QTA93554.1"/>
    </source>
</evidence>
<dbReference type="KEGG" id="dmm:dnm_096560"/>
<dbReference type="EMBL" id="CP061800">
    <property type="protein sequence ID" value="QTA93554.1"/>
    <property type="molecule type" value="Genomic_DNA"/>
</dbReference>
<reference evidence="1" key="1">
    <citation type="journal article" date="2021" name="Microb. Physiol.">
        <title>Proteogenomic Insights into the Physiology of Marine, Sulfate-Reducing, Filamentous Desulfonema limicola and Desulfonema magnum.</title>
        <authorList>
            <person name="Schnaars V."/>
            <person name="Wohlbrand L."/>
            <person name="Scheve S."/>
            <person name="Hinrichs C."/>
            <person name="Reinhardt R."/>
            <person name="Rabus R."/>
        </authorList>
    </citation>
    <scope>NUCLEOTIDE SEQUENCE</scope>
    <source>
        <strain evidence="1">4be13</strain>
    </source>
</reference>
<sequence>MSSFNPHLFVHNIHSDDRDGKKYFSISSYFPKSDSPAQSVSHMPETNILFFIIPPECCVEKSQLTGDTKFA</sequence>
<name>A0A975GTX1_9BACT</name>
<protein>
    <submittedName>
        <fullName evidence="1">Uncharacterized protein</fullName>
    </submittedName>
</protein>
<dbReference type="Proteomes" id="UP000663722">
    <property type="component" value="Chromosome"/>
</dbReference>
<dbReference type="AlphaFoldDB" id="A0A975GTX1"/>
<keyword evidence="2" id="KW-1185">Reference proteome</keyword>
<evidence type="ECO:0000313" key="2">
    <source>
        <dbReference type="Proteomes" id="UP000663722"/>
    </source>
</evidence>